<comment type="caution">
    <text evidence="3">The sequence shown here is derived from an EMBL/GenBank/DDBJ whole genome shotgun (WGS) entry which is preliminary data.</text>
</comment>
<organism evidence="3 4">
    <name type="scientific">Pseudohongiella acticola</name>
    <dbReference type="NCBI Taxonomy" id="1524254"/>
    <lineage>
        <taxon>Bacteria</taxon>
        <taxon>Pseudomonadati</taxon>
        <taxon>Pseudomonadota</taxon>
        <taxon>Gammaproteobacteria</taxon>
        <taxon>Pseudomonadales</taxon>
        <taxon>Pseudohongiellaceae</taxon>
        <taxon>Pseudohongiella</taxon>
    </lineage>
</organism>
<keyword evidence="4" id="KW-1185">Reference proteome</keyword>
<proteinExistence type="predicted"/>
<protein>
    <submittedName>
        <fullName evidence="3">Transcriptional regulator</fullName>
    </submittedName>
</protein>
<gene>
    <name evidence="3" type="ORF">PHACT_13405</name>
</gene>
<dbReference type="PANTHER" id="PTHR34404:SF2">
    <property type="entry name" value="CONSERVED SERINE RICH PROTEIN"/>
    <property type="match status" value="1"/>
</dbReference>
<evidence type="ECO:0000313" key="3">
    <source>
        <dbReference type="EMBL" id="OFE11533.1"/>
    </source>
</evidence>
<reference evidence="4" key="1">
    <citation type="submission" date="2016-07" db="EMBL/GenBank/DDBJ databases">
        <authorList>
            <person name="Florea S."/>
            <person name="Webb J.S."/>
            <person name="Jaromczyk J."/>
            <person name="Schardl C.L."/>
        </authorList>
    </citation>
    <scope>NUCLEOTIDE SEQUENCE [LARGE SCALE GENOMIC DNA]</scope>
    <source>
        <strain evidence="4">KCTC 42131</strain>
    </source>
</reference>
<accession>A0A1E8CGJ1</accession>
<dbReference type="AlphaFoldDB" id="A0A1E8CGJ1"/>
<dbReference type="STRING" id="1524254.PHACT_13405"/>
<feature type="compositionally biased region" description="Low complexity" evidence="1">
    <location>
        <begin position="69"/>
        <end position="86"/>
    </location>
</feature>
<feature type="region of interest" description="Disordered" evidence="1">
    <location>
        <begin position="57"/>
        <end position="95"/>
    </location>
</feature>
<evidence type="ECO:0000256" key="1">
    <source>
        <dbReference type="SAM" id="MobiDB-lite"/>
    </source>
</evidence>
<dbReference type="InterPro" id="IPR013429">
    <property type="entry name" value="Regulatory_FmdB_Zinc_ribbon"/>
</dbReference>
<dbReference type="NCBIfam" id="TIGR02605">
    <property type="entry name" value="CxxC_CxxC_SSSS"/>
    <property type="match status" value="1"/>
</dbReference>
<dbReference type="SMART" id="SM00834">
    <property type="entry name" value="CxxC_CXXC_SSSS"/>
    <property type="match status" value="1"/>
</dbReference>
<dbReference type="PANTHER" id="PTHR34404">
    <property type="entry name" value="REGULATORY PROTEIN, FMDB FAMILY"/>
    <property type="match status" value="1"/>
</dbReference>
<dbReference type="RefSeq" id="WP_070118783.1">
    <property type="nucleotide sequence ID" value="NZ_CAXATG010000005.1"/>
</dbReference>
<dbReference type="Pfam" id="PF09723">
    <property type="entry name" value="Zn_ribbon_8"/>
    <property type="match status" value="1"/>
</dbReference>
<evidence type="ECO:0000313" key="4">
    <source>
        <dbReference type="Proteomes" id="UP000175669"/>
    </source>
</evidence>
<feature type="domain" description="Putative regulatory protein FmdB zinc ribbon" evidence="2">
    <location>
        <begin position="1"/>
        <end position="42"/>
    </location>
</feature>
<dbReference type="EMBL" id="MASR01000002">
    <property type="protein sequence ID" value="OFE11533.1"/>
    <property type="molecule type" value="Genomic_DNA"/>
</dbReference>
<name>A0A1E8CGJ1_9GAMM</name>
<dbReference type="Proteomes" id="UP000175669">
    <property type="component" value="Unassembled WGS sequence"/>
</dbReference>
<sequence>MPIYDYQCKECGHCLEAIQKFSDAPLTDCPSCQQAGLIKQLSAPSFRLKGGGWYETDFKTGNKRHGTQDSSAADSSSAGSKKTGSGNAPASGTAA</sequence>
<dbReference type="OrthoDB" id="9813321at2"/>
<evidence type="ECO:0000259" key="2">
    <source>
        <dbReference type="SMART" id="SM00834"/>
    </source>
</evidence>